<dbReference type="AlphaFoldDB" id="A0A183F4S1"/>
<evidence type="ECO:0000313" key="3">
    <source>
        <dbReference type="WBParaSite" id="HPBE_0000116301-mRNA-1"/>
    </source>
</evidence>
<keyword evidence="2" id="KW-1185">Reference proteome</keyword>
<sequence>MTNKKDVTVEIHQGSALSSFLFLLILDCMVSHLEEGPRTILYAADVALIAGSQEELDEKKTKFISSEQCTGPILGYSEEVIEKVEEFRYLGSEPSEEGSVDLAIRRGMSAAWNQVNGVQRNACDRRCTRKLKCKLYITVVKPVLLCGSECKIMGKAQ</sequence>
<dbReference type="PANTHER" id="PTHR47027:SF20">
    <property type="entry name" value="REVERSE TRANSCRIPTASE-LIKE PROTEIN WITH RNA-DIRECTED DNA POLYMERASE DOMAIN"/>
    <property type="match status" value="1"/>
</dbReference>
<protein>
    <submittedName>
        <fullName evidence="3">Reverse transcriptase domain-containing protein</fullName>
    </submittedName>
</protein>
<accession>A0A3P7TEB7</accession>
<reference evidence="3" key="2">
    <citation type="submission" date="2019-09" db="UniProtKB">
        <authorList>
            <consortium name="WormBaseParasite"/>
        </authorList>
    </citation>
    <scope>IDENTIFICATION</scope>
</reference>
<organism evidence="2 3">
    <name type="scientific">Heligmosomoides polygyrus</name>
    <name type="common">Parasitic roundworm</name>
    <dbReference type="NCBI Taxonomy" id="6339"/>
    <lineage>
        <taxon>Eukaryota</taxon>
        <taxon>Metazoa</taxon>
        <taxon>Ecdysozoa</taxon>
        <taxon>Nematoda</taxon>
        <taxon>Chromadorea</taxon>
        <taxon>Rhabditida</taxon>
        <taxon>Rhabditina</taxon>
        <taxon>Rhabditomorpha</taxon>
        <taxon>Strongyloidea</taxon>
        <taxon>Heligmosomidae</taxon>
        <taxon>Heligmosomoides</taxon>
    </lineage>
</organism>
<evidence type="ECO:0000313" key="2">
    <source>
        <dbReference type="Proteomes" id="UP000050761"/>
    </source>
</evidence>
<evidence type="ECO:0000313" key="1">
    <source>
        <dbReference type="EMBL" id="VDO19546.1"/>
    </source>
</evidence>
<dbReference type="EMBL" id="UZAH01001171">
    <property type="protein sequence ID" value="VDO19546.1"/>
    <property type="molecule type" value="Genomic_DNA"/>
</dbReference>
<gene>
    <name evidence="1" type="ORF">HPBE_LOCUS1164</name>
</gene>
<name>A0A183F4S1_HELPZ</name>
<accession>A0A183F4S1</accession>
<reference evidence="1 2" key="1">
    <citation type="submission" date="2018-11" db="EMBL/GenBank/DDBJ databases">
        <authorList>
            <consortium name="Pathogen Informatics"/>
        </authorList>
    </citation>
    <scope>NUCLEOTIDE SEQUENCE [LARGE SCALE GENOMIC DNA]</scope>
</reference>
<dbReference type="PANTHER" id="PTHR47027">
    <property type="entry name" value="REVERSE TRANSCRIPTASE DOMAIN-CONTAINING PROTEIN"/>
    <property type="match status" value="1"/>
</dbReference>
<dbReference type="OrthoDB" id="5837891at2759"/>
<dbReference type="Proteomes" id="UP000050761">
    <property type="component" value="Unassembled WGS sequence"/>
</dbReference>
<dbReference type="WBParaSite" id="HPBE_0000116301-mRNA-1">
    <property type="protein sequence ID" value="HPBE_0000116301-mRNA-1"/>
    <property type="gene ID" value="HPBE_0000116301"/>
</dbReference>
<proteinExistence type="predicted"/>